<dbReference type="Pfam" id="PF00168">
    <property type="entry name" value="C2"/>
    <property type="match status" value="1"/>
</dbReference>
<sequence length="184" mass="20186">MLCLRKKKGGRFAVSKSFSVFSYAMPKLLIHLKEGDDTFKKQFAAAKVFCKVSLRARNLAEVSWKTPTESACAWNRQFDYEVKSMLQGVEIQVQVLKKGFFSPTVLAEARCNLIDGVPEDIWLPVASVNGGSSSPCTKQPSKAKTGDCPMVHLTITSEGQVVPPVVYDSKYTVISQLGSGNFGK</sequence>
<comment type="caution">
    <text evidence="2">The sequence shown here is derived from an EMBL/GenBank/DDBJ whole genome shotgun (WGS) entry which is preliminary data.</text>
</comment>
<feature type="domain" description="C2" evidence="1">
    <location>
        <begin position="28"/>
        <end position="115"/>
    </location>
</feature>
<keyword evidence="3" id="KW-1185">Reference proteome</keyword>
<dbReference type="EMBL" id="LGRX02014464">
    <property type="protein sequence ID" value="KAK3264574.1"/>
    <property type="molecule type" value="Genomic_DNA"/>
</dbReference>
<gene>
    <name evidence="2" type="ORF">CYMTET_26699</name>
</gene>
<feature type="non-terminal residue" evidence="2">
    <location>
        <position position="184"/>
    </location>
</feature>
<reference evidence="2 3" key="1">
    <citation type="journal article" date="2015" name="Genome Biol. Evol.">
        <title>Comparative Genomics of a Bacterivorous Green Alga Reveals Evolutionary Causalities and Consequences of Phago-Mixotrophic Mode of Nutrition.</title>
        <authorList>
            <person name="Burns J.A."/>
            <person name="Paasch A."/>
            <person name="Narechania A."/>
            <person name="Kim E."/>
        </authorList>
    </citation>
    <scope>NUCLEOTIDE SEQUENCE [LARGE SCALE GENOMIC DNA]</scope>
    <source>
        <strain evidence="2 3">PLY_AMNH</strain>
    </source>
</reference>
<dbReference type="AlphaFoldDB" id="A0AAE0KXW3"/>
<accession>A0AAE0KXW3</accession>
<evidence type="ECO:0000259" key="1">
    <source>
        <dbReference type="Pfam" id="PF00168"/>
    </source>
</evidence>
<evidence type="ECO:0000313" key="2">
    <source>
        <dbReference type="EMBL" id="KAK3264574.1"/>
    </source>
</evidence>
<dbReference type="Proteomes" id="UP001190700">
    <property type="component" value="Unassembled WGS sequence"/>
</dbReference>
<evidence type="ECO:0000313" key="3">
    <source>
        <dbReference type="Proteomes" id="UP001190700"/>
    </source>
</evidence>
<proteinExistence type="predicted"/>
<dbReference type="InterPro" id="IPR000008">
    <property type="entry name" value="C2_dom"/>
</dbReference>
<organism evidence="2 3">
    <name type="scientific">Cymbomonas tetramitiformis</name>
    <dbReference type="NCBI Taxonomy" id="36881"/>
    <lineage>
        <taxon>Eukaryota</taxon>
        <taxon>Viridiplantae</taxon>
        <taxon>Chlorophyta</taxon>
        <taxon>Pyramimonadophyceae</taxon>
        <taxon>Pyramimonadales</taxon>
        <taxon>Pyramimonadaceae</taxon>
        <taxon>Cymbomonas</taxon>
    </lineage>
</organism>
<protein>
    <recommendedName>
        <fullName evidence="1">C2 domain-containing protein</fullName>
    </recommendedName>
</protein>
<name>A0AAE0KXW3_9CHLO</name>